<gene>
    <name evidence="3" type="ORF">DCHRY22_LOCUS15262</name>
</gene>
<feature type="chain" id="PRO_5035205684" evidence="1">
    <location>
        <begin position="19"/>
        <end position="356"/>
    </location>
</feature>
<feature type="signal peptide" evidence="1">
    <location>
        <begin position="1"/>
        <end position="18"/>
    </location>
</feature>
<dbReference type="InterPro" id="IPR038765">
    <property type="entry name" value="Papain-like_cys_pep_sf"/>
</dbReference>
<organism evidence="3 4">
    <name type="scientific">Danaus chrysippus</name>
    <name type="common">African queen</name>
    <dbReference type="NCBI Taxonomy" id="151541"/>
    <lineage>
        <taxon>Eukaryota</taxon>
        <taxon>Metazoa</taxon>
        <taxon>Ecdysozoa</taxon>
        <taxon>Arthropoda</taxon>
        <taxon>Hexapoda</taxon>
        <taxon>Insecta</taxon>
        <taxon>Pterygota</taxon>
        <taxon>Neoptera</taxon>
        <taxon>Endopterygota</taxon>
        <taxon>Lepidoptera</taxon>
        <taxon>Glossata</taxon>
        <taxon>Ditrysia</taxon>
        <taxon>Papilionoidea</taxon>
        <taxon>Nymphalidae</taxon>
        <taxon>Danainae</taxon>
        <taxon>Danaini</taxon>
        <taxon>Danaina</taxon>
        <taxon>Danaus</taxon>
        <taxon>Anosia</taxon>
    </lineage>
</organism>
<protein>
    <submittedName>
        <fullName evidence="3">(African queen) hypothetical protein</fullName>
    </submittedName>
</protein>
<evidence type="ECO:0000313" key="3">
    <source>
        <dbReference type="EMBL" id="CAG9584717.1"/>
    </source>
</evidence>
<dbReference type="AlphaFoldDB" id="A0A8J2RAS0"/>
<dbReference type="OrthoDB" id="5855924at2759"/>
<dbReference type="Pfam" id="PF08246">
    <property type="entry name" value="Inhibitor_I29"/>
    <property type="match status" value="4"/>
</dbReference>
<sequence>MKAVICLFFIVLIAICNGDKPHYDLNKAPELFELFVQNYNRHYENEEDKLAHFQAFVETLKTINELNALPHSATHDINKFADYTPEERKKILGLNPPVTVAYALKKPHYDLKDAPALFEKFVKDYNRHYKNEADRQVHYEAFVESLKDINKANAESSNAVFDINLFADYTKEEQEHHLGFIVNKPVTVSYALKKPYYHLKDAPALFEKFVKDYDRHYKDEVDRQEHYEAFVETLKVINRANAEQPSAVFDINLFSDYTKEEREHHLGFDYNNNQDAPDLFEKFTKDYNRNYKDEADREEHFQAFIKTLKSINKANAESSHATFDINKFADYTPEERKNMFGLNLREICIISFCITL</sequence>
<accession>A0A8J2RAS0</accession>
<feature type="domain" description="Cathepsin propeptide inhibitor" evidence="2">
    <location>
        <begin position="206"/>
        <end position="262"/>
    </location>
</feature>
<reference evidence="3" key="1">
    <citation type="submission" date="2021-09" db="EMBL/GenBank/DDBJ databases">
        <authorList>
            <person name="Martin H S."/>
        </authorList>
    </citation>
    <scope>NUCLEOTIDE SEQUENCE</scope>
</reference>
<evidence type="ECO:0000256" key="1">
    <source>
        <dbReference type="SAM" id="SignalP"/>
    </source>
</evidence>
<name>A0A8J2RAS0_9NEOP</name>
<dbReference type="Proteomes" id="UP000789524">
    <property type="component" value="Unassembled WGS sequence"/>
</dbReference>
<evidence type="ECO:0000313" key="4">
    <source>
        <dbReference type="Proteomes" id="UP000789524"/>
    </source>
</evidence>
<dbReference type="SMART" id="SM00848">
    <property type="entry name" value="Inhibitor_I29"/>
    <property type="match status" value="4"/>
</dbReference>
<feature type="domain" description="Cathepsin propeptide inhibitor" evidence="2">
    <location>
        <begin position="280"/>
        <end position="336"/>
    </location>
</feature>
<comment type="caution">
    <text evidence="3">The sequence shown here is derived from an EMBL/GenBank/DDBJ whole genome shotgun (WGS) entry which is preliminary data.</text>
</comment>
<dbReference type="Gene3D" id="1.10.287.2250">
    <property type="match status" value="4"/>
</dbReference>
<evidence type="ECO:0000259" key="2">
    <source>
        <dbReference type="SMART" id="SM00848"/>
    </source>
</evidence>
<dbReference type="SUPFAM" id="SSF54001">
    <property type="entry name" value="Cysteine proteinases"/>
    <property type="match status" value="4"/>
</dbReference>
<dbReference type="InterPro" id="IPR013201">
    <property type="entry name" value="Prot_inhib_I29"/>
</dbReference>
<keyword evidence="4" id="KW-1185">Reference proteome</keyword>
<feature type="domain" description="Cathepsin propeptide inhibitor" evidence="2">
    <location>
        <begin position="118"/>
        <end position="174"/>
    </location>
</feature>
<dbReference type="EMBL" id="CAKASE010000082">
    <property type="protein sequence ID" value="CAG9584717.1"/>
    <property type="molecule type" value="Genomic_DNA"/>
</dbReference>
<keyword evidence="1" id="KW-0732">Signal</keyword>
<proteinExistence type="predicted"/>
<feature type="domain" description="Cathepsin propeptide inhibitor" evidence="2">
    <location>
        <begin position="32"/>
        <end position="88"/>
    </location>
</feature>